<comment type="subcellular location">
    <molecule>Transmembrane protein gp41</molecule>
    <subcellularLocation>
        <location evidence="32">Virion membrane</location>
        <topology evidence="32">Single-pass type I membrane protein</topology>
    </subcellularLocation>
    <subcellularLocation>
        <location evidence="32">Host cell membrane</location>
        <topology evidence="32">Single-pass type I membrane protein</topology>
    </subcellularLocation>
    <subcellularLocation>
        <location evidence="32">Host endosome membrane</location>
        <topology evidence="32">Single-pass type I membrane protein</topology>
    </subcellularLocation>
    <text evidence="32">It is probably concentrated at the site of budding and incorporated into the virions possibly by contacts between the cytoplasmic tail of Env and the N-terminus of Gag.</text>
</comment>
<evidence type="ECO:0000256" key="7">
    <source>
        <dbReference type="ARBA" id="ARBA00022506"/>
    </source>
</evidence>
<evidence type="ECO:0000256" key="20">
    <source>
        <dbReference type="ARBA" id="ARBA00022879"/>
    </source>
</evidence>
<accession>G0WP33</accession>
<feature type="topological domain" description="Cytoplasmic" evidence="32">
    <location>
        <begin position="685"/>
        <end position="842"/>
    </location>
</feature>
<comment type="domain">
    <text evidence="32">The membrane proximal external region (MPER) present in gp41 is a tryptophan-rich region recognized by the antibodies 2F5, Z13, and 4E10. MPER seems to play a role in fusion.</text>
</comment>
<dbReference type="Gene3D" id="1.10.287.210">
    <property type="match status" value="1"/>
</dbReference>
<comment type="caution">
    <text evidence="32 33">Lacks conserved residue(s) required for the propagation of feature annotation.</text>
</comment>
<evidence type="ECO:0000259" key="35">
    <source>
        <dbReference type="Pfam" id="PF00517"/>
    </source>
</evidence>
<keyword evidence="15 32" id="KW-0053">Apoptosis</keyword>
<comment type="domain">
    <text evidence="32 33">The 17 amino acids long immunosuppressive region is present in many retroviral envelope proteins. Synthetic peptides derived from this relatively conserved sequence inhibit immune function in vitro and in vivo.</text>
</comment>
<keyword evidence="17 32" id="KW-1161">Viral attachment to host cell</keyword>
<evidence type="ECO:0000256" key="26">
    <source>
        <dbReference type="ARBA" id="ARBA00023139"/>
    </source>
</evidence>
<comment type="subcellular location">
    <subcellularLocation>
        <location evidence="3">Host cell membrane</location>
        <topology evidence="3">Peripheral membrane protein</topology>
    </subcellularLocation>
    <subcellularLocation>
        <location evidence="1">Host cell membrane</location>
        <topology evidence="1">Single-pass type I membrane protein</topology>
    </subcellularLocation>
    <subcellularLocation>
        <location evidence="2">Host endosome membrane</location>
        <topology evidence="2">Peripheral membrane protein</topology>
    </subcellularLocation>
    <subcellularLocation>
        <location evidence="5">Host endosome membrane</location>
        <topology evidence="5">Single-pass type I membrane protein</topology>
    </subcellularLocation>
    <subcellularLocation>
        <location evidence="6">Virion membrane</location>
        <topology evidence="6">Peripheral membrane protein</topology>
    </subcellularLocation>
    <subcellularLocation>
        <location evidence="4">Virion membrane</location>
        <topology evidence="4">Single-pass type I membrane protein</topology>
    </subcellularLocation>
</comment>
<keyword evidence="23 32" id="KW-1039">Host endosome</keyword>
<dbReference type="GO" id="GO:1903908">
    <property type="term" value="P:positive regulation of plasma membrane raft polarization"/>
    <property type="evidence" value="ECO:0007669"/>
    <property type="project" value="UniProtKB-UniRule"/>
</dbReference>
<evidence type="ECO:0000256" key="18">
    <source>
        <dbReference type="ARBA" id="ARBA00022844"/>
    </source>
</evidence>
<evidence type="ECO:0000256" key="16">
    <source>
        <dbReference type="ARBA" id="ARBA00022729"/>
    </source>
</evidence>
<evidence type="ECO:0000256" key="12">
    <source>
        <dbReference type="ARBA" id="ARBA00022595"/>
    </source>
</evidence>
<evidence type="ECO:0000256" key="9">
    <source>
        <dbReference type="ARBA" id="ARBA00022511"/>
    </source>
</evidence>
<dbReference type="CDD" id="cd09909">
    <property type="entry name" value="HIV-1-like_HR1-HR2"/>
    <property type="match status" value="1"/>
</dbReference>
<reference evidence="36" key="1">
    <citation type="journal article" date="2012" name="AIDS Res. Hum. Retroviruses">
        <title>Drug Resistance and Coreceptor Usage in HIV Type 1 Subtype C-Infected Children Initiating or Failing Highly Active Antiretroviral Therapy in South Africa.</title>
        <authorList>
            <person name="Green T.N."/>
            <person name="Archary M."/>
            <person name="Gordon M.L."/>
            <person name="Padayachi N."/>
            <person name="Lie Y."/>
            <person name="Anton E.D."/>
            <person name="Reeves J.D."/>
            <person name="Grobler A."/>
            <person name="Bobat R."/>
            <person name="Coovadia H."/>
            <person name="Ndung'u T."/>
        </authorList>
    </citation>
    <scope>NUCLEOTIDE SEQUENCE</scope>
    <source>
        <strain evidence="36">707PKE51F3</strain>
    </source>
</reference>
<dbReference type="SUPFAM" id="SSF56502">
    <property type="entry name" value="gp120 core"/>
    <property type="match status" value="2"/>
</dbReference>
<comment type="function">
    <text evidence="32">Surface protein gp120: Attaches the virus to the host lymphoid cell by binding to the primary receptor CD4. This interaction induces a structural rearrangement creating a high affinity binding site for a chemokine coreceptor like CXCR4 and/or CCR5. Acts as a ligand for CD209/DC-SIGN and CLEC4M/DC-SIGNR, which are respectively found on dendritic cells (DCs), and on endothelial cells of liver sinusoids and lymph node sinuses. These interactions allow capture of viral particles at mucosal surfaces by these cells and subsequent transmission to permissive cells. HIV subverts the migration properties of dendritic cells to gain access to CD4+ T-cells in lymph nodes. Virus transmission to permissive T-cells occurs either in trans (without DCs infection, through viral capture and transmission), or in cis (following DCs productive infection, through the usual CD4-gp120 interaction), thereby inducing a robust infection. In trans infection, bound virions remain infectious over days and it is proposed that they are not degraded, but protected in non-lysosomal acidic organelles within the DCs close to the cell membrane thus contributing to the viral infectious potential during DCs' migration from the periphery to the lymphoid tissues. On arrival at lymphoid tissues, intact virions recycle back to DCs' cell surface allowing virus transmission to CD4+ T-cells.</text>
</comment>
<keyword evidence="16 32" id="KW-0732">Signal</keyword>
<evidence type="ECO:0000256" key="31">
    <source>
        <dbReference type="ARBA" id="ARBA00023296"/>
    </source>
</evidence>
<dbReference type="Pfam" id="PF00516">
    <property type="entry name" value="GP120"/>
    <property type="match status" value="2"/>
</dbReference>
<evidence type="ECO:0000256" key="24">
    <source>
        <dbReference type="ARBA" id="ARBA00023054"/>
    </source>
</evidence>
<dbReference type="GO" id="GO:0019082">
    <property type="term" value="P:viral protein processing"/>
    <property type="evidence" value="ECO:0007669"/>
    <property type="project" value="UniProtKB-UniRule"/>
</dbReference>
<keyword evidence="10 32" id="KW-1165">Clathrin-mediated endocytosis of virus by host</keyword>
<evidence type="ECO:0000256" key="15">
    <source>
        <dbReference type="ARBA" id="ARBA00022703"/>
    </source>
</evidence>
<evidence type="ECO:0000256" key="10">
    <source>
        <dbReference type="ARBA" id="ARBA00022570"/>
    </source>
</evidence>
<dbReference type="GO" id="GO:0052031">
    <property type="term" value="P:symbiont-mediated perturbation of host defense response"/>
    <property type="evidence" value="ECO:0007669"/>
    <property type="project" value="UniProtKB-UniRule"/>
</dbReference>
<dbReference type="GO" id="GO:0055036">
    <property type="term" value="C:virion membrane"/>
    <property type="evidence" value="ECO:0007669"/>
    <property type="project" value="UniProtKB-SubCell"/>
</dbReference>
<dbReference type="GO" id="GO:0044175">
    <property type="term" value="C:host cell endosome membrane"/>
    <property type="evidence" value="ECO:0007669"/>
    <property type="project" value="UniProtKB-SubCell"/>
</dbReference>
<dbReference type="FunFam" id="2.170.40.20:FF:000003">
    <property type="entry name" value="Envelope glycoprotein gp160"/>
    <property type="match status" value="1"/>
</dbReference>
<evidence type="ECO:0000256" key="30">
    <source>
        <dbReference type="ARBA" id="ARBA00023288"/>
    </source>
</evidence>
<evidence type="ECO:0000256" key="23">
    <source>
        <dbReference type="ARBA" id="ARBA00023046"/>
    </source>
</evidence>
<comment type="miscellaneous">
    <text evidence="32">Inhibitors targeting HIV-1 viral envelope proteins are used as antiretroviral drugs. Attachment of virions to the cell surface via non-specific interactions and CD4 binding can be blocked by inhibitors that include cyanovirin-N, cyclotriazadisulfonamide analogs, PRO 2000, TNX 355 and PRO 542. In addition, BMS 806 can block CD4-induced conformational changes. Env interactions with the coreceptor molecules can be targeted by CCR5 antagonists including SCH-D, maraviroc (UK 427857) and aplaviroc (GW 873140), and the CXCR4 antagonist AMD 070. Fusion of viral and cellular membranes can be inhibited by peptides such as enfuvirtide and tifuvirtide (T 1249). Resistance to inhibitors associated with mutations in Env are observed. Most of the time, single mutations confer only a modest reduction in drug susceptibility. Combination of several mutations is usually required to develop a high-level drug resistance.</text>
</comment>
<feature type="region of interest" description="MPER; binding to GalCer" evidence="32">
    <location>
        <begin position="641"/>
        <end position="662"/>
    </location>
</feature>
<feature type="domain" description="Retroviral envelope protein GP41-like" evidence="35">
    <location>
        <begin position="509"/>
        <end position="700"/>
    </location>
</feature>
<evidence type="ECO:0000256" key="4">
    <source>
        <dbReference type="ARBA" id="ARBA00004563"/>
    </source>
</evidence>
<organism evidence="36">
    <name type="scientific">Human immunodeficiency virus type 1</name>
    <name type="common">HIV-1</name>
    <dbReference type="NCBI Taxonomy" id="11676"/>
    <lineage>
        <taxon>Viruses</taxon>
        <taxon>Riboviria</taxon>
        <taxon>Pararnavirae</taxon>
        <taxon>Artverviricota</taxon>
        <taxon>Revtraviricetes</taxon>
        <taxon>Ortervirales</taxon>
        <taxon>Retroviridae</taxon>
        <taxon>Orthoretrovirinae</taxon>
        <taxon>Lentivirus</taxon>
        <taxon>Lentivirus humimdef1</taxon>
    </lineage>
</organism>
<feature type="coiled-coil region" evidence="32">
    <location>
        <begin position="612"/>
        <end position="646"/>
    </location>
</feature>
<keyword evidence="28 32" id="KW-0325">Glycoprotein</keyword>
<evidence type="ECO:0000256" key="19">
    <source>
        <dbReference type="ARBA" id="ARBA00022870"/>
    </source>
</evidence>
<feature type="transmembrane region" description="Helical" evidence="33">
    <location>
        <begin position="12"/>
        <end position="30"/>
    </location>
</feature>
<gene>
    <name evidence="32 36" type="primary">env</name>
</gene>
<keyword evidence="21 32" id="KW-1164">Virus endocytosis by host</keyword>
<dbReference type="GO" id="GO:0075512">
    <property type="term" value="P:clathrin-dependent endocytosis of virus by host cell"/>
    <property type="evidence" value="ECO:0007669"/>
    <property type="project" value="UniProtKB-UniRule"/>
</dbReference>
<dbReference type="GO" id="GO:0039654">
    <property type="term" value="P:fusion of virus membrane with host endosome membrane"/>
    <property type="evidence" value="ECO:0007669"/>
    <property type="project" value="UniProtKB-UniRule"/>
</dbReference>
<keyword evidence="14 32" id="KW-0812">Transmembrane</keyword>
<keyword evidence="9 32" id="KW-1032">Host cell membrane</keyword>
<organismHost>
    <name type="scientific">Homo sapiens</name>
    <name type="common">Human</name>
    <dbReference type="NCBI Taxonomy" id="9606"/>
</organismHost>
<keyword evidence="13 32" id="KW-0165">Cleavage on pair of basic residues</keyword>
<keyword evidence="11 32" id="KW-0945">Host-virus interaction</keyword>
<dbReference type="GO" id="GO:0020002">
    <property type="term" value="C:host cell plasma membrane"/>
    <property type="evidence" value="ECO:0007669"/>
    <property type="project" value="UniProtKB-SubCell"/>
</dbReference>
<keyword evidence="18 32" id="KW-0946">Virion</keyword>
<sequence>MRVKGTQRNWPQWWIWGILGFWMIIICRGADQMWVTVYYGVPVWKEAQATLFCASDAKSYEKEVHNVWATHACVPTDPNPQEIVLGNVTENFNMWKNYMVDQMHEDVISIWDQSLKPCVKLTPLCVTLNCTNATVINGTSTEMKNCSFNTTTELRDKKQQAYALFYRPDIVPLKDNSSEYILINCNTSTITQACPKVTFDPIPIHYCAPAGYAILKCNDKTFNGTGPCHNVSTVQCTHGIKPVVSTQLLLNGSLAEEKVIIRSENLTNNAKTIIAHLNQSIGIVCIRPGNNTRKSIRIGPGQTFFATNIIGDIRQAYCNISKNEWNETLERVKGQLEKHFPSKKIEFKPHSGGDLEVVTHSFNCGGEFFYCNTTQLFNRNATTKDNLNITLPCRIKQIVNMWQEVGKAMYAPPIEGIIQCNSSITGLLLQRDGGNGGNGTQNNTEIFRPAGGNMKDNWRSELYKYKVVEIKPLGIAPTPAKRRVVEREKRAVGIGAVNLGFLGAAGSTMGAASITLTVQARQLLSGIVQQQSNLLRAIEAQHHMLQLTVWGIKQLQTRVLAIERYLKDQQLLGLWGCSSKLICTTAVPWNSSWSNKTQKEIWDNMTWMQWDQEINNYTNTIYWLLEDSQNQQEKNEKDLLELDSWNSLWSWFDMSRWLWYIKIFIMIVGGLIGLRIVFGVLSIVKRVRQGYSPLSFQTLTPNPRELDRLGRIEEEGGEQDRNRSIRLVNGFLALVWEDLRSLCLFSYHQLRDFILVVARTVELLGRSSLRGLQRGWEALKYLGNLVQYWGLRLTRGAVSLFDATAIAVAEGTDRIIVLIQNICRGIRNIPRRIRQGFEAALL</sequence>
<keyword evidence="31 32" id="KW-1160">Virus entry into host cell</keyword>
<keyword evidence="12 32" id="KW-1162">Viral penetration into host cytoplasm</keyword>
<evidence type="ECO:0000256" key="29">
    <source>
        <dbReference type="ARBA" id="ARBA00023280"/>
    </source>
</evidence>
<comment type="similarity">
    <text evidence="32">Belongs to the HIV-1 env protein family.</text>
</comment>
<evidence type="ECO:0000256" key="28">
    <source>
        <dbReference type="ARBA" id="ARBA00023180"/>
    </source>
</evidence>
<feature type="short sequence motif" description="YXXL motif; contains endocytosis signal" evidence="32">
    <location>
        <begin position="691"/>
        <end position="694"/>
    </location>
</feature>
<evidence type="ECO:0000313" key="36">
    <source>
        <dbReference type="EMBL" id="ADU15646.1"/>
    </source>
</evidence>
<feature type="lipid moiety-binding region" description="S-palmitoyl cysteine; by host" evidence="32">
    <location>
        <position position="743"/>
    </location>
</feature>
<keyword evidence="29 32" id="KW-0899">Viral immunoevasion</keyword>
<feature type="chain" id="PRO_5023399485" description="Transmembrane protein gp41" evidence="32">
    <location>
        <begin position="491"/>
        <end position="842"/>
    </location>
</feature>
<keyword evidence="8 32" id="KW-1170">Fusion of virus membrane with host endosomal membrane</keyword>
<dbReference type="Gene3D" id="1.20.5.490">
    <property type="entry name" value="Single helix bin"/>
    <property type="match status" value="1"/>
</dbReference>
<evidence type="ECO:0000256" key="17">
    <source>
        <dbReference type="ARBA" id="ARBA00022804"/>
    </source>
</evidence>
<comment type="domain">
    <text evidence="32">The YXXL motif is involved in determining the exact site of viral release at the surface of infected mononuclear cells and promotes endocytosis. YXXL and di-leucine endocytosis motifs interact directly or indirectly with the clathrin adapter complexes, opperate independently, and their activities are not additive.</text>
</comment>
<evidence type="ECO:0000256" key="2">
    <source>
        <dbReference type="ARBA" id="ARBA00004433"/>
    </source>
</evidence>
<keyword evidence="19 32" id="KW-1043">Host membrane</keyword>
<feature type="region of interest" description="Immunosuppression" evidence="32">
    <location>
        <begin position="553"/>
        <end position="571"/>
    </location>
</feature>
<feature type="site" description="Cleavage; by host furin" evidence="32">
    <location>
        <begin position="490"/>
        <end position="491"/>
    </location>
</feature>
<dbReference type="FunFam" id="2.170.40.20:FF:000004">
    <property type="entry name" value="Envelope glycoprotein gp160"/>
    <property type="match status" value="1"/>
</dbReference>
<feature type="disulfide bond" evidence="32">
    <location>
        <begin position="217"/>
        <end position="228"/>
    </location>
</feature>
<feature type="lipid moiety-binding region" description="S-palmitoyl cysteine; by host" evidence="32">
    <location>
        <position position="823"/>
    </location>
</feature>
<proteinExistence type="inferred from homology"/>
<evidence type="ECO:0000256" key="25">
    <source>
        <dbReference type="ARBA" id="ARBA00023136"/>
    </source>
</evidence>
<evidence type="ECO:0000256" key="14">
    <source>
        <dbReference type="ARBA" id="ARBA00022692"/>
    </source>
</evidence>
<comment type="PTM">
    <text evidence="32">Highly glycosylated by host. The high number of glycan on the protein is reffered to as 'glycan shield' because it contributes to hide protein sequence from adaptive immune system.</text>
</comment>
<comment type="function">
    <text evidence="32">Transmembrane protein gp41: Acts as a class I viral fusion protein. Under the current model, the protein has at least 3 conformational states: pre-fusion native state, pre-hairpin intermediate state, and post-fusion hairpin state. During fusion of viral and target intracellular membranes, the coiled coil regions (heptad repeats) assume a trimer-of-hairpins structure, positioning the fusion peptide in close proximity to the C-terminal region of the ectodomain. The formation of this structure appears to drive apposition and subsequent fusion of viral and target cell membranes. Complete fusion occurs in host cell endosomes and is dynamin-dependent, however some lipid transfer might occur at the plasma membrane. The virus undergoes clathrin-dependent internalization long before endosomal fusion, thus minimizing the surface exposure of conserved viral epitopes during fusion and reducing the efficacy of inhibitors targeting these epitopes. Membranes fusion leads to delivery of the nucleocapsid into the cytoplasm.</text>
</comment>
<dbReference type="GO" id="GO:0019064">
    <property type="term" value="P:fusion of virus membrane with host plasma membrane"/>
    <property type="evidence" value="ECO:0007669"/>
    <property type="project" value="UniProtKB-UniRule"/>
</dbReference>
<keyword evidence="20 32" id="KW-0261">Viral envelope protein</keyword>
<feature type="transmembrane region" description="Helical" evidence="33">
    <location>
        <begin position="657"/>
        <end position="684"/>
    </location>
</feature>
<dbReference type="InterPro" id="IPR036377">
    <property type="entry name" value="Gp120_core_sf"/>
</dbReference>
<feature type="disulfide bond" evidence="32">
    <location>
        <begin position="207"/>
        <end position="236"/>
    </location>
</feature>
<evidence type="ECO:0000256" key="13">
    <source>
        <dbReference type="ARBA" id="ARBA00022685"/>
    </source>
</evidence>
<comment type="PTM">
    <text evidence="32">Palmitoylation of the transmembrane protein and of Env polyprotein (prior to its proteolytic cleavage) is essential for their association with host cell membrane lipid rafts. Palmitoylation is therefore required for envelope trafficking to classical lipid rafts, but not for viral replication.</text>
</comment>
<dbReference type="GO" id="GO:1903911">
    <property type="term" value="P:positive regulation of receptor clustering"/>
    <property type="evidence" value="ECO:0007669"/>
    <property type="project" value="UniProtKB-UniRule"/>
</dbReference>
<dbReference type="EMBL" id="HM623586">
    <property type="protein sequence ID" value="ADU15646.1"/>
    <property type="molecule type" value="Genomic_RNA"/>
</dbReference>
<comment type="subcellular location">
    <molecule>Surface protein gp120</molecule>
    <subcellularLocation>
        <location evidence="32">Virion membrane</location>
        <topology evidence="32">Peripheral membrane protein</topology>
    </subcellularLocation>
    <subcellularLocation>
        <location evidence="32">Host cell membrane</location>
        <topology evidence="32">Peripheral membrane protein</topology>
    </subcellularLocation>
    <subcellularLocation>
        <location evidence="32">Host endosome membrane</location>
        <topology evidence="32">Single-pass type I membrane protein</topology>
    </subcellularLocation>
    <text evidence="32">The surface protein is not anchored to the viral envelope, but associates with the extravirion surface through its binding to TM. It is probably concentrated at the site of budding and incorporated into the virions possibly by contacts between the cytoplasmic tail of Env and the N-terminus of Gag.</text>
</comment>
<name>G0WP33_HV1</name>
<keyword evidence="7 32" id="KW-1168">Fusion of virus membrane with host membrane</keyword>
<evidence type="ECO:0000259" key="34">
    <source>
        <dbReference type="Pfam" id="PF00516"/>
    </source>
</evidence>
<dbReference type="GO" id="GO:0019031">
    <property type="term" value="C:viral envelope"/>
    <property type="evidence" value="ECO:0007669"/>
    <property type="project" value="UniProtKB-KW"/>
</dbReference>
<evidence type="ECO:0000256" key="1">
    <source>
        <dbReference type="ARBA" id="ARBA00004402"/>
    </source>
</evidence>
<feature type="domain" description="Human immunodeficiency virus 1 envelope glycoprotein Gp120" evidence="34">
    <location>
        <begin position="134"/>
        <end position="490"/>
    </location>
</feature>
<feature type="region of interest" description="Fusion peptide" evidence="32">
    <location>
        <begin position="491"/>
        <end position="511"/>
    </location>
</feature>
<comment type="PTM">
    <text evidence="32">Specific enzymatic cleavages in vivo yield mature proteins. Envelope glycoproteins are synthesized as a inactive precursor that is heavily N-glycosylated and processed likely by host cell furin in the Golgi to yield the mature SU and TM proteins. The cleavage site between SU and TM requires the minimal sequence [KR]-X-[KR]-R. About 2 of the 9 disulfide bonds of gp41 are reduced by P4HB/PDI, following binding to CD4 receptor.</text>
</comment>
<comment type="function">
    <text evidence="32">Envelope glycoprotein gp160: Oligomerizes in the host endoplasmic reticulum into predominantly trimers. In a second time, gp160 transits in the host Golgi, where glycosylation is completed. The precursor is then proteolytically cleaved in the trans-Golgi and thereby activated by cellular furin or furin-like proteases to produce gp120 and gp41.</text>
</comment>
<keyword evidence="22 32" id="KW-1133">Transmembrane helix</keyword>
<dbReference type="GO" id="GO:0019062">
    <property type="term" value="P:virion attachment to host cell"/>
    <property type="evidence" value="ECO:0007669"/>
    <property type="project" value="UniProtKB-UniRule"/>
</dbReference>
<comment type="domain">
    <text evidence="32">The CD4-binding region is targeted by the antibody b12.</text>
</comment>
<evidence type="ECO:0000256" key="33">
    <source>
        <dbReference type="RuleBase" id="RU363095"/>
    </source>
</evidence>
<evidence type="ECO:0000256" key="5">
    <source>
        <dbReference type="ARBA" id="ARBA00004578"/>
    </source>
</evidence>
<evidence type="ECO:0000256" key="21">
    <source>
        <dbReference type="ARBA" id="ARBA00022890"/>
    </source>
</evidence>
<feature type="short sequence motif" description="Di-leucine internalization motif" evidence="32">
    <location>
        <begin position="841"/>
        <end position="842"/>
    </location>
</feature>
<keyword evidence="25 32" id="KW-0472">Membrane</keyword>
<feature type="region of interest" description="V2" evidence="32">
    <location>
        <begin position="146"/>
        <end position="185"/>
    </location>
</feature>
<dbReference type="FunFam" id="1.10.287.210:FF:000001">
    <property type="entry name" value="Envelope glycoprotein gp160"/>
    <property type="match status" value="1"/>
</dbReference>
<comment type="domain">
    <text evidence="32">Some of the most genetically diverse regions of the viral genome are present in Env. They are called variable regions 1 through 5 (V1 through V5). Coreceptor usage of gp120 is determined mainly by the primary structure of the third variable region (V3) in the outer domain of gp120. The sequence of V3 determines which coreceptor, CCR5 and/or CXCR4 (corresponding to R5/macrophage, X4/T cell and R5X4/T cell and macrophage tropism), is used to trigger the fusion potential of the Env complex, and hence which cells the virus can infect. Binding to CCR5 involves a region adjacent in addition to V3.</text>
</comment>
<feature type="disulfide bond" evidence="32">
    <location>
        <begin position="577"/>
        <end position="583"/>
    </location>
</feature>
<feature type="domain" description="Human immunodeficiency virus 1 envelope glycoprotein Gp120" evidence="34">
    <location>
        <begin position="33"/>
        <end position="133"/>
    </location>
</feature>
<comment type="miscellaneous">
    <text evidence="32">HIV-1 lineages are divided in three main groups, M (for Major), O (for Outlier), and N (for New, or Non-M, Non-O). The vast majority of strains found worldwide belong to the group M. Group O seems to be endemic to and largely confined to Cameroon and neighboring countries in West Central Africa, where these viruses represent a small minority of HIV-1 strains. The group N is represented by a limited number of isolates from Cameroonian persons. The group M is further subdivided in 9 clades or subtypes (A to D, F to H, J and K).</text>
</comment>
<keyword evidence="26 32" id="KW-0564">Palmitate</keyword>
<evidence type="ECO:0000256" key="32">
    <source>
        <dbReference type="HAMAP-Rule" id="MF_04083"/>
    </source>
</evidence>
<keyword evidence="30 32" id="KW-0449">Lipoprotein</keyword>
<dbReference type="Pfam" id="PF00517">
    <property type="entry name" value="GP41"/>
    <property type="match status" value="1"/>
</dbReference>
<protein>
    <recommendedName>
        <fullName evidence="32">Envelope glycoprotein gp160</fullName>
    </recommendedName>
    <alternativeName>
        <fullName evidence="32">Env polyprotein</fullName>
    </alternativeName>
    <component>
        <recommendedName>
            <fullName evidence="32">Surface protein gp120</fullName>
            <shortName evidence="32">SU</shortName>
        </recommendedName>
        <alternativeName>
            <fullName evidence="32">Glycoprotein 120</fullName>
            <shortName evidence="32">gp120</shortName>
        </alternativeName>
    </component>
    <component>
        <recommendedName>
            <fullName evidence="32">Transmembrane protein gp41</fullName>
            <shortName evidence="32">TM</shortName>
        </recommendedName>
        <alternativeName>
            <fullName evidence="32">Glycoprotein 41</fullName>
            <shortName evidence="32">gp41</shortName>
        </alternativeName>
    </component>
</protein>
<dbReference type="GO" id="GO:0005198">
    <property type="term" value="F:structural molecule activity"/>
    <property type="evidence" value="ECO:0007669"/>
    <property type="project" value="UniProtKB-UniRule"/>
</dbReference>
<evidence type="ECO:0000256" key="27">
    <source>
        <dbReference type="ARBA" id="ARBA00023157"/>
    </source>
</evidence>
<dbReference type="Gene3D" id="2.170.40.20">
    <property type="entry name" value="Human immunodeficiency virus 1, Gp160, envelope glycoprotein"/>
    <property type="match status" value="2"/>
</dbReference>
<evidence type="ECO:0000256" key="11">
    <source>
        <dbReference type="ARBA" id="ARBA00022581"/>
    </source>
</evidence>
<feature type="region of interest" description="CD4-binding loop" evidence="32">
    <location>
        <begin position="350"/>
        <end position="360"/>
    </location>
</feature>
<dbReference type="InterPro" id="IPR037527">
    <property type="entry name" value="Gp160"/>
</dbReference>
<evidence type="ECO:0000256" key="8">
    <source>
        <dbReference type="ARBA" id="ARBA00022510"/>
    </source>
</evidence>
<evidence type="ECO:0000256" key="6">
    <source>
        <dbReference type="ARBA" id="ARBA00004650"/>
    </source>
</evidence>
<feature type="chain" id="PRO_5023399486" description="Envelope glycoprotein gp160" evidence="32">
    <location>
        <begin position="32"/>
        <end position="842"/>
    </location>
</feature>
<comment type="subunit">
    <text evidence="32">The mature envelope protein (Env) consists of a homotrimer of non-covalently associated gp120-gp41 heterodimers. The resulting complex protrudes from the virus surface as a spike. There seems to be as few as 10 spikes on the average virion. Surface protein gp120 interacts with host CD4, CCR5 and CXCR4. Gp120 also interacts with the C-type lectins CD209/DC-SIGN and CLEC4M/DC-SIGNR (collectively referred to as DC-SIGN(R)). Gp120 and gp41 interact with GalCer. Gp120 interacts with host ITGA4/ITGB7 complex; on CD4+ T-cells, this interaction results in rapid activation of integrin ITGAL/LFA-1, which facilitates efficient cell-to-cell spreading of HIV-1. Gp120 interacts with cell-associated heparan sulfate; this interaction increases virus infectivity on permissive cells and may be involved in infection of CD4- cells.</text>
</comment>
<keyword evidence="27 32" id="KW-1015">Disulfide bond</keyword>
<dbReference type="InterPro" id="IPR000777">
    <property type="entry name" value="HIV1_Gp120"/>
</dbReference>
<evidence type="ECO:0000256" key="22">
    <source>
        <dbReference type="ARBA" id="ARBA00022989"/>
    </source>
</evidence>
<keyword evidence="24 32" id="KW-0175">Coiled coil</keyword>
<feature type="disulfide bond" evidence="32">
    <location>
        <begin position="53"/>
        <end position="73"/>
    </location>
</feature>
<evidence type="ECO:0000256" key="3">
    <source>
        <dbReference type="ARBA" id="ARBA00004505"/>
    </source>
</evidence>
<dbReference type="GO" id="GO:0016020">
    <property type="term" value="C:membrane"/>
    <property type="evidence" value="ECO:0007669"/>
    <property type="project" value="UniProtKB-UniRule"/>
</dbReference>
<dbReference type="HAMAP" id="MF_04083">
    <property type="entry name" value="HIV_ENV"/>
    <property type="match status" value="1"/>
</dbReference>
<dbReference type="InterPro" id="IPR000328">
    <property type="entry name" value="GP41-like"/>
</dbReference>
<dbReference type="SUPFAM" id="SSF58069">
    <property type="entry name" value="Virus ectodomain"/>
    <property type="match status" value="1"/>
</dbReference>